<evidence type="ECO:0000256" key="3">
    <source>
        <dbReference type="ARBA" id="ARBA00010895"/>
    </source>
</evidence>
<evidence type="ECO:0000313" key="7">
    <source>
        <dbReference type="Proteomes" id="UP000005627"/>
    </source>
</evidence>
<sequence>MNFPRVFSRLLHYGQPLWQDAGRGKTAKQVLKFMNNQPSQKNDVPHEKLPSWKKQTLALKEKFNGERWNPAKKLSRAEMESMRVLRDRFPQLTASDLAERYKVSPEVVRRILKSKWQPTEEEMVRIHERWKRRGERIQELYSSTPDLINPTDKVIVPKKISISSARDSSEFIVRKVNNMAKRSQARDMTNSGNKSATSKNKLFLLQRSTSK</sequence>
<dbReference type="RefSeq" id="XP_003678620.1">
    <property type="nucleotide sequence ID" value="XM_003678572.1"/>
</dbReference>
<dbReference type="InterPro" id="IPR010487">
    <property type="entry name" value="NGRN/Rrg9"/>
</dbReference>
<evidence type="ECO:0000256" key="4">
    <source>
        <dbReference type="ARBA" id="ARBA00013566"/>
    </source>
</evidence>
<dbReference type="eggNOG" id="ENOG502S7IA">
    <property type="taxonomic scope" value="Eukaryota"/>
</dbReference>
<accession>G8ZLB5</accession>
<dbReference type="GO" id="GO:0005634">
    <property type="term" value="C:nucleus"/>
    <property type="evidence" value="ECO:0007669"/>
    <property type="project" value="TreeGrafter"/>
</dbReference>
<reference evidence="6 7" key="1">
    <citation type="journal article" date="2011" name="Proc. Natl. Acad. Sci. U.S.A.">
        <title>Evolutionary erosion of yeast sex chromosomes by mating-type switching accidents.</title>
        <authorList>
            <person name="Gordon J.L."/>
            <person name="Armisen D."/>
            <person name="Proux-Wera E."/>
            <person name="Oheigeartaigh S.S."/>
            <person name="Byrne K.P."/>
            <person name="Wolfe K.H."/>
        </authorList>
    </citation>
    <scope>NUCLEOTIDE SEQUENCE [LARGE SCALE GENOMIC DNA]</scope>
    <source>
        <strain evidence="7">ATCC 10662 / CBS 1146 / NBRC 0425 / NCYC 2629 / NRRL Y-866</strain>
    </source>
</reference>
<dbReference type="InParanoid" id="G8ZLB5"/>
<proteinExistence type="inferred from homology"/>
<dbReference type="FunCoup" id="G8ZLB5">
    <property type="interactions" value="45"/>
</dbReference>
<dbReference type="STRING" id="1076872.G8ZLB5"/>
<dbReference type="GO" id="GO:0005739">
    <property type="term" value="C:mitochondrion"/>
    <property type="evidence" value="ECO:0007669"/>
    <property type="project" value="UniProtKB-SubCell"/>
</dbReference>
<dbReference type="PANTHER" id="PTHR13475:SF3">
    <property type="entry name" value="NEUGRIN"/>
    <property type="match status" value="1"/>
</dbReference>
<dbReference type="EMBL" id="HE616742">
    <property type="protein sequence ID" value="CCE89409.1"/>
    <property type="molecule type" value="Genomic_DNA"/>
</dbReference>
<keyword evidence="7" id="KW-1185">Reference proteome</keyword>
<feature type="compositionally biased region" description="Polar residues" evidence="5">
    <location>
        <begin position="186"/>
        <end position="211"/>
    </location>
</feature>
<dbReference type="GeneID" id="11503108"/>
<feature type="region of interest" description="Disordered" evidence="5">
    <location>
        <begin position="181"/>
        <end position="211"/>
    </location>
</feature>
<comment type="similarity">
    <text evidence="3">Belongs to the RRG9 family.</text>
</comment>
<dbReference type="Pfam" id="PF06413">
    <property type="entry name" value="Neugrin"/>
    <property type="match status" value="1"/>
</dbReference>
<dbReference type="KEGG" id="tdl:TDEL_0A00770"/>
<evidence type="ECO:0000256" key="1">
    <source>
        <dbReference type="ARBA" id="ARBA00003548"/>
    </source>
</evidence>
<evidence type="ECO:0000256" key="5">
    <source>
        <dbReference type="SAM" id="MobiDB-lite"/>
    </source>
</evidence>
<protein>
    <recommendedName>
        <fullName evidence="4">Required for respiratory growth protein 9, mitochondrial</fullName>
    </recommendedName>
</protein>
<comment type="subcellular location">
    <subcellularLocation>
        <location evidence="2">Mitochondrion</location>
    </subcellularLocation>
</comment>
<organism evidence="6 7">
    <name type="scientific">Torulaspora delbrueckii</name>
    <name type="common">Yeast</name>
    <name type="synonym">Candida colliculosa</name>
    <dbReference type="NCBI Taxonomy" id="4950"/>
    <lineage>
        <taxon>Eukaryota</taxon>
        <taxon>Fungi</taxon>
        <taxon>Dikarya</taxon>
        <taxon>Ascomycota</taxon>
        <taxon>Saccharomycotina</taxon>
        <taxon>Saccharomycetes</taxon>
        <taxon>Saccharomycetales</taxon>
        <taxon>Saccharomycetaceae</taxon>
        <taxon>Torulaspora</taxon>
    </lineage>
</organism>
<dbReference type="AlphaFoldDB" id="G8ZLB5"/>
<dbReference type="OrthoDB" id="5578174at2759"/>
<dbReference type="PANTHER" id="PTHR13475">
    <property type="entry name" value="NEUGRIN"/>
    <property type="match status" value="1"/>
</dbReference>
<dbReference type="Proteomes" id="UP000005627">
    <property type="component" value="Chromosome 1"/>
</dbReference>
<evidence type="ECO:0000256" key="2">
    <source>
        <dbReference type="ARBA" id="ARBA00004173"/>
    </source>
</evidence>
<evidence type="ECO:0000313" key="6">
    <source>
        <dbReference type="EMBL" id="CCE89409.1"/>
    </source>
</evidence>
<comment type="function">
    <text evidence="1">Required for respiratory activity and maintenance and expression of the mitochondrial genome.</text>
</comment>
<name>G8ZLB5_TORDE</name>
<dbReference type="HOGENOM" id="CLU_100293_0_0_1"/>
<gene>
    <name evidence="6" type="primary">TDEL0A00770</name>
    <name evidence="6" type="ORF">TDEL_0A00770</name>
</gene>